<dbReference type="HOGENOM" id="CLU_095018_0_0_9"/>
<keyword evidence="2 5" id="KW-0812">Transmembrane</keyword>
<protein>
    <submittedName>
        <fullName evidence="6">Uncharacterized protein</fullName>
    </submittedName>
</protein>
<evidence type="ECO:0000256" key="2">
    <source>
        <dbReference type="ARBA" id="ARBA00022692"/>
    </source>
</evidence>
<reference evidence="6 7" key="1">
    <citation type="submission" date="2013-07" db="EMBL/GenBank/DDBJ databases">
        <authorList>
            <person name="Weinstock G."/>
            <person name="Sodergren E."/>
            <person name="Wylie T."/>
            <person name="Fulton L."/>
            <person name="Fulton R."/>
            <person name="Fronick C."/>
            <person name="O'Laughlin M."/>
            <person name="Godfrey J."/>
            <person name="Miner T."/>
            <person name="Herter B."/>
            <person name="Appelbaum E."/>
            <person name="Cordes M."/>
            <person name="Lek S."/>
            <person name="Wollam A."/>
            <person name="Pepin K.H."/>
            <person name="Palsikar V.B."/>
            <person name="Mitreva M."/>
            <person name="Wilson R.K."/>
        </authorList>
    </citation>
    <scope>NUCLEOTIDE SEQUENCE [LARGE SCALE GENOMIC DNA]</scope>
    <source>
        <strain evidence="6 7">ATCC 27760</strain>
    </source>
</reference>
<evidence type="ECO:0000256" key="4">
    <source>
        <dbReference type="ARBA" id="ARBA00023136"/>
    </source>
</evidence>
<gene>
    <name evidence="6" type="ORF">RUMCAL_02167</name>
</gene>
<dbReference type="STRING" id="411473.RUMCAL_02167"/>
<evidence type="ECO:0000256" key="1">
    <source>
        <dbReference type="ARBA" id="ARBA00004141"/>
    </source>
</evidence>
<proteinExistence type="predicted"/>
<sequence length="140" mass="15541">MHQRMLHLDWKGKTMSKDFNDFMNTQDDSMLYDTQDVQNNKIWAALSYVGILFILPLLVNGGQSRYAKYHANQGFILFLAEAVVIIANAILGKIPLLGRILPALLSLAILALIIIGILNAANGKAKQLPLIGNLLHVFDK</sequence>
<dbReference type="AlphaFoldDB" id="U2LWE1"/>
<feature type="transmembrane region" description="Helical" evidence="5">
    <location>
        <begin position="100"/>
        <end position="121"/>
    </location>
</feature>
<dbReference type="PATRIC" id="fig|411473.3.peg.1787"/>
<keyword evidence="7" id="KW-1185">Reference proteome</keyword>
<evidence type="ECO:0000313" key="6">
    <source>
        <dbReference type="EMBL" id="ERJ93804.1"/>
    </source>
</evidence>
<feature type="transmembrane region" description="Helical" evidence="5">
    <location>
        <begin position="74"/>
        <end position="94"/>
    </location>
</feature>
<dbReference type="InterPro" id="IPR019109">
    <property type="entry name" value="MamF_MmsF"/>
</dbReference>
<feature type="transmembrane region" description="Helical" evidence="5">
    <location>
        <begin position="42"/>
        <end position="62"/>
    </location>
</feature>
<comment type="subcellular location">
    <subcellularLocation>
        <location evidence="1">Membrane</location>
        <topology evidence="1">Multi-pass membrane protein</topology>
    </subcellularLocation>
</comment>
<keyword evidence="3 5" id="KW-1133">Transmembrane helix</keyword>
<keyword evidence="4 5" id="KW-0472">Membrane</keyword>
<dbReference type="Pfam" id="PF09685">
    <property type="entry name" value="MamF_MmsF"/>
    <property type="match status" value="1"/>
</dbReference>
<dbReference type="EMBL" id="AWVF01000272">
    <property type="protein sequence ID" value="ERJ93804.1"/>
    <property type="molecule type" value="Genomic_DNA"/>
</dbReference>
<comment type="caution">
    <text evidence="6">The sequence shown here is derived from an EMBL/GenBank/DDBJ whole genome shotgun (WGS) entry which is preliminary data.</text>
</comment>
<dbReference type="Proteomes" id="UP000016662">
    <property type="component" value="Unassembled WGS sequence"/>
</dbReference>
<accession>U2LWE1</accession>
<dbReference type="eggNOG" id="COG4818">
    <property type="taxonomic scope" value="Bacteria"/>
</dbReference>
<organism evidence="6 7">
    <name type="scientific">Ruminococcus callidus ATCC 27760</name>
    <dbReference type="NCBI Taxonomy" id="411473"/>
    <lineage>
        <taxon>Bacteria</taxon>
        <taxon>Bacillati</taxon>
        <taxon>Bacillota</taxon>
        <taxon>Clostridia</taxon>
        <taxon>Eubacteriales</taxon>
        <taxon>Oscillospiraceae</taxon>
        <taxon>Ruminococcus</taxon>
    </lineage>
</organism>
<evidence type="ECO:0000256" key="3">
    <source>
        <dbReference type="ARBA" id="ARBA00022989"/>
    </source>
</evidence>
<name>U2LWE1_9FIRM</name>
<evidence type="ECO:0000256" key="5">
    <source>
        <dbReference type="SAM" id="Phobius"/>
    </source>
</evidence>
<evidence type="ECO:0000313" key="7">
    <source>
        <dbReference type="Proteomes" id="UP000016662"/>
    </source>
</evidence>